<keyword evidence="2 5" id="KW-0812">Transmembrane</keyword>
<dbReference type="GO" id="GO:0005886">
    <property type="term" value="C:plasma membrane"/>
    <property type="evidence" value="ECO:0007669"/>
    <property type="project" value="InterPro"/>
</dbReference>
<feature type="domain" description="Lipopolysaccharide assembly protein A" evidence="6">
    <location>
        <begin position="41"/>
        <end position="102"/>
    </location>
</feature>
<evidence type="ECO:0000256" key="3">
    <source>
        <dbReference type="ARBA" id="ARBA00022989"/>
    </source>
</evidence>
<dbReference type="InterPro" id="IPR010445">
    <property type="entry name" value="LapA_dom"/>
</dbReference>
<evidence type="ECO:0000256" key="1">
    <source>
        <dbReference type="ARBA" id="ARBA00022475"/>
    </source>
</evidence>
<keyword evidence="1" id="KW-1003">Cell membrane</keyword>
<evidence type="ECO:0000259" key="6">
    <source>
        <dbReference type="Pfam" id="PF06305"/>
    </source>
</evidence>
<accession>A0A4V2ZU96</accession>
<evidence type="ECO:0000256" key="2">
    <source>
        <dbReference type="ARBA" id="ARBA00022692"/>
    </source>
</evidence>
<name>A0A4V2ZU96_9BACL</name>
<feature type="transmembrane region" description="Helical" evidence="5">
    <location>
        <begin position="21"/>
        <end position="40"/>
    </location>
</feature>
<gene>
    <name evidence="7" type="ORF">E1757_00340</name>
</gene>
<protein>
    <submittedName>
        <fullName evidence="7">LapA family protein</fullName>
    </submittedName>
</protein>
<dbReference type="OrthoDB" id="2990728at2"/>
<reference evidence="7 8" key="1">
    <citation type="submission" date="2019-03" db="EMBL/GenBank/DDBJ databases">
        <title>This is whole genome sequence of Paenibacillus sp MS74 strain.</title>
        <authorList>
            <person name="Trinh H.N."/>
        </authorList>
    </citation>
    <scope>NUCLEOTIDE SEQUENCE [LARGE SCALE GENOMIC DNA]</scope>
    <source>
        <strain evidence="7 8">MS74</strain>
    </source>
</reference>
<dbReference type="PANTHER" id="PTHR41335">
    <property type="entry name" value="MEMBRANE PROTEIN-RELATED"/>
    <property type="match status" value="1"/>
</dbReference>
<evidence type="ECO:0000313" key="7">
    <source>
        <dbReference type="EMBL" id="TDG00135.1"/>
    </source>
</evidence>
<dbReference type="Proteomes" id="UP000295636">
    <property type="component" value="Unassembled WGS sequence"/>
</dbReference>
<dbReference type="EMBL" id="SMRT01000001">
    <property type="protein sequence ID" value="TDG00135.1"/>
    <property type="molecule type" value="Genomic_DNA"/>
</dbReference>
<keyword evidence="8" id="KW-1185">Reference proteome</keyword>
<dbReference type="Pfam" id="PF06305">
    <property type="entry name" value="LapA_dom"/>
    <property type="match status" value="1"/>
</dbReference>
<dbReference type="PANTHER" id="PTHR41335:SF1">
    <property type="entry name" value="MEMBRANE PROTEIN"/>
    <property type="match status" value="1"/>
</dbReference>
<organism evidence="7 8">
    <name type="scientific">Paenibacillus piri</name>
    <dbReference type="NCBI Taxonomy" id="2547395"/>
    <lineage>
        <taxon>Bacteria</taxon>
        <taxon>Bacillati</taxon>
        <taxon>Bacillota</taxon>
        <taxon>Bacilli</taxon>
        <taxon>Bacillales</taxon>
        <taxon>Paenibacillaceae</taxon>
        <taxon>Paenibacillus</taxon>
    </lineage>
</organism>
<keyword evidence="3 5" id="KW-1133">Transmembrane helix</keyword>
<proteinExistence type="predicted"/>
<feature type="transmembrane region" description="Helical" evidence="5">
    <location>
        <begin position="56"/>
        <end position="79"/>
    </location>
</feature>
<comment type="caution">
    <text evidence="7">The sequence shown here is derived from an EMBL/GenBank/DDBJ whole genome shotgun (WGS) entry which is preliminary data.</text>
</comment>
<evidence type="ECO:0000256" key="5">
    <source>
        <dbReference type="SAM" id="Phobius"/>
    </source>
</evidence>
<dbReference type="AlphaFoldDB" id="A0A4V2ZU96"/>
<keyword evidence="4 5" id="KW-0472">Membrane</keyword>
<evidence type="ECO:0000256" key="4">
    <source>
        <dbReference type="ARBA" id="ARBA00023136"/>
    </source>
</evidence>
<sequence>MEHPVYRWCYFERRKLFMKTLWMFICILLIALITAMFAAINTSPVLVHFVVVDTELPLIVIILGSTLLGGLIVGLIGMIKQFKLKRINKQLERQINELKKERAASAPVYSASVASHIEAPSDHPVSNQTAPH</sequence>
<evidence type="ECO:0000313" key="8">
    <source>
        <dbReference type="Proteomes" id="UP000295636"/>
    </source>
</evidence>